<dbReference type="eggNOG" id="ENOG50327BQ">
    <property type="taxonomic scope" value="Bacteria"/>
</dbReference>
<evidence type="ECO:0000313" key="2">
    <source>
        <dbReference type="EMBL" id="ENZ01361.1"/>
    </source>
</evidence>
<feature type="transmembrane region" description="Helical" evidence="1">
    <location>
        <begin position="12"/>
        <end position="32"/>
    </location>
</feature>
<dbReference type="AlphaFoldDB" id="N9WE89"/>
<feature type="transmembrane region" description="Helical" evidence="1">
    <location>
        <begin position="100"/>
        <end position="124"/>
    </location>
</feature>
<feature type="transmembrane region" description="Helical" evidence="1">
    <location>
        <begin position="131"/>
        <end position="151"/>
    </location>
</feature>
<gene>
    <name evidence="2" type="ORF">HMPREF1092_02070</name>
</gene>
<reference evidence="2 3" key="1">
    <citation type="submission" date="2013-01" db="EMBL/GenBank/DDBJ databases">
        <title>The Genome Sequence of Clostridium colicanis 209318.</title>
        <authorList>
            <consortium name="The Broad Institute Genome Sequencing Platform"/>
            <person name="Earl A."/>
            <person name="Ward D."/>
            <person name="Feldgarden M."/>
            <person name="Gevers D."/>
            <person name="Courvalin P."/>
            <person name="Lambert T."/>
            <person name="Walker B."/>
            <person name="Young S.K."/>
            <person name="Zeng Q."/>
            <person name="Gargeya S."/>
            <person name="Fitzgerald M."/>
            <person name="Haas B."/>
            <person name="Abouelleil A."/>
            <person name="Alvarado L."/>
            <person name="Arachchi H.M."/>
            <person name="Berlin A.M."/>
            <person name="Chapman S.B."/>
            <person name="Dewar J."/>
            <person name="Goldberg J."/>
            <person name="Griggs A."/>
            <person name="Gujja S."/>
            <person name="Hansen M."/>
            <person name="Howarth C."/>
            <person name="Imamovic A."/>
            <person name="Larimer J."/>
            <person name="McCowan C."/>
            <person name="Murphy C."/>
            <person name="Neiman D."/>
            <person name="Pearson M."/>
            <person name="Priest M."/>
            <person name="Roberts A."/>
            <person name="Saif S."/>
            <person name="Shea T."/>
            <person name="Sisk P."/>
            <person name="Sykes S."/>
            <person name="Wortman J."/>
            <person name="Nusbaum C."/>
            <person name="Birren B."/>
        </authorList>
    </citation>
    <scope>NUCLEOTIDE SEQUENCE [LARGE SCALE GENOMIC DNA]</scope>
    <source>
        <strain evidence="2 3">209318</strain>
    </source>
</reference>
<protein>
    <submittedName>
        <fullName evidence="2">Uncharacterized protein</fullName>
    </submittedName>
</protein>
<dbReference type="RefSeq" id="WP_002598563.1">
    <property type="nucleotide sequence ID" value="NZ_KB850956.1"/>
</dbReference>
<sequence length="165" mass="19307">MKKLIKLSDTFKISIIYFITTIVSMLTAGFIVKYEYVKSDLRSYLWVAIIFTSLFLILIRLFKVKYKSILIFLGIIMFLLLFVPLDSDFFISLGNTPDESIFPIMSFIAIYTTLPFQSVIKVLIGYDIGEFSYIIVQIYMLILSLLSYITLKFKVKNYNIQDEQY</sequence>
<dbReference type="Proteomes" id="UP000013097">
    <property type="component" value="Unassembled WGS sequence"/>
</dbReference>
<accession>N9WE89</accession>
<keyword evidence="1" id="KW-0472">Membrane</keyword>
<feature type="transmembrane region" description="Helical" evidence="1">
    <location>
        <begin position="44"/>
        <end position="62"/>
    </location>
</feature>
<keyword evidence="1" id="KW-1133">Transmembrane helix</keyword>
<evidence type="ECO:0000256" key="1">
    <source>
        <dbReference type="SAM" id="Phobius"/>
    </source>
</evidence>
<organism evidence="2 3">
    <name type="scientific">Clostridium thermobutyricum</name>
    <dbReference type="NCBI Taxonomy" id="29372"/>
    <lineage>
        <taxon>Bacteria</taxon>
        <taxon>Bacillati</taxon>
        <taxon>Bacillota</taxon>
        <taxon>Clostridia</taxon>
        <taxon>Eubacteriales</taxon>
        <taxon>Clostridiaceae</taxon>
        <taxon>Clostridium</taxon>
    </lineage>
</organism>
<dbReference type="EMBL" id="AGYT01000009">
    <property type="protein sequence ID" value="ENZ01361.1"/>
    <property type="molecule type" value="Genomic_DNA"/>
</dbReference>
<evidence type="ECO:0000313" key="3">
    <source>
        <dbReference type="Proteomes" id="UP000013097"/>
    </source>
</evidence>
<name>N9WE89_9CLOT</name>
<keyword evidence="1" id="KW-0812">Transmembrane</keyword>
<comment type="caution">
    <text evidence="2">The sequence shown here is derived from an EMBL/GenBank/DDBJ whole genome shotgun (WGS) entry which is preliminary data.</text>
</comment>
<dbReference type="PATRIC" id="fig|999411.4.peg.2036"/>
<dbReference type="HOGENOM" id="CLU_140223_0_0_9"/>
<feature type="transmembrane region" description="Helical" evidence="1">
    <location>
        <begin position="69"/>
        <end position="85"/>
    </location>
</feature>
<proteinExistence type="predicted"/>
<keyword evidence="3" id="KW-1185">Reference proteome</keyword>